<dbReference type="PANTHER" id="PTHR12599:SF0">
    <property type="entry name" value="PTERIN-4-ALPHA-CARBINOLAMINE DEHYDRATASE"/>
    <property type="match status" value="1"/>
</dbReference>
<evidence type="ECO:0000313" key="6">
    <source>
        <dbReference type="EMBL" id="CAA9383161.1"/>
    </source>
</evidence>
<evidence type="ECO:0000256" key="5">
    <source>
        <dbReference type="ARBA" id="ARBA00023239"/>
    </source>
</evidence>
<dbReference type="Gene3D" id="3.30.1360.20">
    <property type="entry name" value="Transcriptional coactivator/pterin dehydratase"/>
    <property type="match status" value="1"/>
</dbReference>
<comment type="similarity">
    <text evidence="2">Belongs to the pterin-4-alpha-carbinolamine dehydratase family.</text>
</comment>
<dbReference type="GO" id="GO:0008124">
    <property type="term" value="F:4-alpha-hydroxytetrahydrobiopterin dehydratase activity"/>
    <property type="evidence" value="ECO:0007669"/>
    <property type="project" value="UniProtKB-EC"/>
</dbReference>
<protein>
    <recommendedName>
        <fullName evidence="4">Putative pterin-4-alpha-carbinolamine dehydratase</fullName>
        <ecNumber evidence="3">4.2.1.96</ecNumber>
    </recommendedName>
</protein>
<dbReference type="NCBIfam" id="NF002017">
    <property type="entry name" value="PRK00823.1-2"/>
    <property type="match status" value="1"/>
</dbReference>
<evidence type="ECO:0000256" key="3">
    <source>
        <dbReference type="ARBA" id="ARBA00013252"/>
    </source>
</evidence>
<evidence type="ECO:0000256" key="4">
    <source>
        <dbReference type="ARBA" id="ARBA00021735"/>
    </source>
</evidence>
<dbReference type="SUPFAM" id="SSF55248">
    <property type="entry name" value="PCD-like"/>
    <property type="match status" value="1"/>
</dbReference>
<name>A0A6J4NDQ7_9ACTN</name>
<reference evidence="6" key="1">
    <citation type="submission" date="2020-02" db="EMBL/GenBank/DDBJ databases">
        <authorList>
            <person name="Meier V. D."/>
        </authorList>
    </citation>
    <scope>NUCLEOTIDE SEQUENCE</scope>
    <source>
        <strain evidence="6">AVDCRST_MAG21</strain>
    </source>
</reference>
<gene>
    <name evidence="6" type="ORF">AVDCRST_MAG21-1851</name>
</gene>
<dbReference type="EC" id="4.2.1.96" evidence="3"/>
<evidence type="ECO:0000256" key="2">
    <source>
        <dbReference type="ARBA" id="ARBA00006472"/>
    </source>
</evidence>
<dbReference type="InterPro" id="IPR036428">
    <property type="entry name" value="PCD_sf"/>
</dbReference>
<dbReference type="PANTHER" id="PTHR12599">
    <property type="entry name" value="PTERIN-4-ALPHA-CARBINOLAMINE DEHYDRATASE"/>
    <property type="match status" value="1"/>
</dbReference>
<accession>A0A6J4NDQ7</accession>
<organism evidence="6">
    <name type="scientific">uncultured Nocardioidaceae bacterium</name>
    <dbReference type="NCBI Taxonomy" id="253824"/>
    <lineage>
        <taxon>Bacteria</taxon>
        <taxon>Bacillati</taxon>
        <taxon>Actinomycetota</taxon>
        <taxon>Actinomycetes</taxon>
        <taxon>Propionibacteriales</taxon>
        <taxon>Nocardioidaceae</taxon>
        <taxon>environmental samples</taxon>
    </lineage>
</organism>
<keyword evidence="5 6" id="KW-0456">Lyase</keyword>
<dbReference type="AlphaFoldDB" id="A0A6J4NDQ7"/>
<dbReference type="CDD" id="cd00488">
    <property type="entry name" value="PCD_DCoH"/>
    <property type="match status" value="1"/>
</dbReference>
<dbReference type="EMBL" id="CADCUL010000156">
    <property type="protein sequence ID" value="CAA9383161.1"/>
    <property type="molecule type" value="Genomic_DNA"/>
</dbReference>
<proteinExistence type="inferred from homology"/>
<dbReference type="Pfam" id="PF01329">
    <property type="entry name" value="Pterin_4a"/>
    <property type="match status" value="1"/>
</dbReference>
<sequence>MAELLTEDQLTGALAADLTAWSRQEKSIIRSVQADSFSDGIRLVEQVAVVAEAMNHHPDIDIRWTTVTFRLSTHSAGGVTAYDLRLAAEIDRLTGPPG</sequence>
<comment type="catalytic activity">
    <reaction evidence="1">
        <text>(4aS,6R)-4a-hydroxy-L-erythro-5,6,7,8-tetrahydrobiopterin = (6R)-L-erythro-6,7-dihydrobiopterin + H2O</text>
        <dbReference type="Rhea" id="RHEA:11920"/>
        <dbReference type="ChEBI" id="CHEBI:15377"/>
        <dbReference type="ChEBI" id="CHEBI:15642"/>
        <dbReference type="ChEBI" id="CHEBI:43120"/>
        <dbReference type="EC" id="4.2.1.96"/>
    </reaction>
</comment>
<dbReference type="GO" id="GO:0006729">
    <property type="term" value="P:tetrahydrobiopterin biosynthetic process"/>
    <property type="evidence" value="ECO:0007669"/>
    <property type="project" value="InterPro"/>
</dbReference>
<evidence type="ECO:0000256" key="1">
    <source>
        <dbReference type="ARBA" id="ARBA00001554"/>
    </source>
</evidence>
<dbReference type="InterPro" id="IPR001533">
    <property type="entry name" value="Pterin_deHydtase"/>
</dbReference>